<keyword evidence="1" id="KW-0732">Signal</keyword>
<proteinExistence type="predicted"/>
<feature type="chain" id="PRO_5038560524" evidence="1">
    <location>
        <begin position="20"/>
        <end position="49"/>
    </location>
</feature>
<organism evidence="2 3">
    <name type="scientific">Cohnella nanjingensis</name>
    <dbReference type="NCBI Taxonomy" id="1387779"/>
    <lineage>
        <taxon>Bacteria</taxon>
        <taxon>Bacillati</taxon>
        <taxon>Bacillota</taxon>
        <taxon>Bacilli</taxon>
        <taxon>Bacillales</taxon>
        <taxon>Paenibacillaceae</taxon>
        <taxon>Cohnella</taxon>
    </lineage>
</organism>
<accession>A0A7X0VHU2</accession>
<keyword evidence="3" id="KW-1185">Reference proteome</keyword>
<comment type="caution">
    <text evidence="2">The sequence shown here is derived from an EMBL/GenBank/DDBJ whole genome shotgun (WGS) entry which is preliminary data.</text>
</comment>
<dbReference type="RefSeq" id="WP_185672357.1">
    <property type="nucleotide sequence ID" value="NZ_JACJVP010000047.1"/>
</dbReference>
<evidence type="ECO:0000313" key="3">
    <source>
        <dbReference type="Proteomes" id="UP000547209"/>
    </source>
</evidence>
<protein>
    <submittedName>
        <fullName evidence="2">Uncharacterized protein</fullName>
    </submittedName>
</protein>
<dbReference type="AlphaFoldDB" id="A0A7X0VHU2"/>
<dbReference type="NCBIfam" id="NF040910">
    <property type="entry name" value="CD1375_fam"/>
    <property type="match status" value="1"/>
</dbReference>
<dbReference type="EMBL" id="JACJVP010000047">
    <property type="protein sequence ID" value="MBB6674500.1"/>
    <property type="molecule type" value="Genomic_DNA"/>
</dbReference>
<reference evidence="2 3" key="1">
    <citation type="submission" date="2020-08" db="EMBL/GenBank/DDBJ databases">
        <title>Cohnella phylogeny.</title>
        <authorList>
            <person name="Dunlap C."/>
        </authorList>
    </citation>
    <scope>NUCLEOTIDE SEQUENCE [LARGE SCALE GENOMIC DNA]</scope>
    <source>
        <strain evidence="2 3">DSM 28246</strain>
    </source>
</reference>
<gene>
    <name evidence="2" type="ORF">H7C19_27840</name>
</gene>
<dbReference type="InterPro" id="IPR047907">
    <property type="entry name" value="CD1375-like"/>
</dbReference>
<feature type="signal peptide" evidence="1">
    <location>
        <begin position="1"/>
        <end position="19"/>
    </location>
</feature>
<name>A0A7X0VHU2_9BACL</name>
<evidence type="ECO:0000313" key="2">
    <source>
        <dbReference type="EMBL" id="MBB6674500.1"/>
    </source>
</evidence>
<sequence>MAIASVYVSLILAGRRAFAQVPATIQPSVEAELTGMGFGTDGQPLQPVE</sequence>
<dbReference type="Proteomes" id="UP000547209">
    <property type="component" value="Unassembled WGS sequence"/>
</dbReference>
<evidence type="ECO:0000256" key="1">
    <source>
        <dbReference type="SAM" id="SignalP"/>
    </source>
</evidence>